<evidence type="ECO:0000256" key="1">
    <source>
        <dbReference type="SAM" id="MobiDB-lite"/>
    </source>
</evidence>
<protein>
    <recommendedName>
        <fullName evidence="4">Type IV secretion system family protein</fullName>
    </recommendedName>
</protein>
<feature type="compositionally biased region" description="Basic and acidic residues" evidence="1">
    <location>
        <begin position="271"/>
        <end position="284"/>
    </location>
</feature>
<organism evidence="2 3">
    <name type="scientific">Burkholderia ambifaria MEX-5</name>
    <dbReference type="NCBI Taxonomy" id="396597"/>
    <lineage>
        <taxon>Bacteria</taxon>
        <taxon>Pseudomonadati</taxon>
        <taxon>Pseudomonadota</taxon>
        <taxon>Betaproteobacteria</taxon>
        <taxon>Burkholderiales</taxon>
        <taxon>Burkholderiaceae</taxon>
        <taxon>Burkholderia</taxon>
        <taxon>Burkholderia cepacia complex</taxon>
    </lineage>
</organism>
<dbReference type="PATRIC" id="fig|396597.7.peg.7077"/>
<evidence type="ECO:0008006" key="4">
    <source>
        <dbReference type="Google" id="ProtNLM"/>
    </source>
</evidence>
<proteinExistence type="predicted"/>
<gene>
    <name evidence="2" type="ORF">BamMEX5DRAFT_1262</name>
</gene>
<dbReference type="Gene3D" id="1.20.58.430">
    <property type="entry name" value="Type IV secretion system, VirB5-domain"/>
    <property type="match status" value="1"/>
</dbReference>
<dbReference type="EMBL" id="ABLK01000025">
    <property type="protein sequence ID" value="EDT42957.1"/>
    <property type="molecule type" value="Genomic_DNA"/>
</dbReference>
<comment type="caution">
    <text evidence="2">The sequence shown here is derived from an EMBL/GenBank/DDBJ whole genome shotgun (WGS) entry which is preliminary data.</text>
</comment>
<evidence type="ECO:0000313" key="2">
    <source>
        <dbReference type="EMBL" id="EDT42957.1"/>
    </source>
</evidence>
<dbReference type="AlphaFoldDB" id="B1T0E6"/>
<dbReference type="InterPro" id="IPR023220">
    <property type="entry name" value="T4SS_VirB5-domain"/>
</dbReference>
<name>B1T0E6_9BURK</name>
<accession>B1T0E6</accession>
<reference evidence="2 3" key="1">
    <citation type="submission" date="2008-03" db="EMBL/GenBank/DDBJ databases">
        <title>Sequencing of the draft genome and assembly of Burkholderia ambifaria MEX-5.</title>
        <authorList>
            <consortium name="US DOE Joint Genome Institute (JGI-PGF)"/>
            <person name="Copeland A."/>
            <person name="Lucas S."/>
            <person name="Lapidus A."/>
            <person name="Glavina del Rio T."/>
            <person name="Dalin E."/>
            <person name="Tice H."/>
            <person name="Bruce D."/>
            <person name="Goodwin L."/>
            <person name="Pitluck S."/>
            <person name="Larimer F."/>
            <person name="Land M.L."/>
            <person name="Hauser L."/>
            <person name="Tiedje J."/>
            <person name="Richardson P."/>
        </authorList>
    </citation>
    <scope>NUCLEOTIDE SEQUENCE [LARGE SCALE GENOMIC DNA]</scope>
    <source>
        <strain evidence="2 3">MEX-5</strain>
    </source>
</reference>
<evidence type="ECO:0000313" key="3">
    <source>
        <dbReference type="Proteomes" id="UP000004814"/>
    </source>
</evidence>
<feature type="region of interest" description="Disordered" evidence="1">
    <location>
        <begin position="259"/>
        <end position="299"/>
    </location>
</feature>
<dbReference type="Proteomes" id="UP000004814">
    <property type="component" value="Unassembled WGS sequence"/>
</dbReference>
<sequence>MKLNPTPNLQSLYRDLFALTADEISQIAIGTPVRVRLIAPPGGPSISRLKGSTMKLLPSLRAAAFAASLFVAQHASALEVFDPINYVQNVISAAKAVKGEIYQNTNILYQYQMMVNDLLQAKNLNPAAWKAAYDQITGDINKVKGLVGTLQGLYGDLKKGGEWVTQVQGLVTRSGKSNAQWFADMNTLVQQNDKVARNLFQMGSNIMQHTDEMAKRRQELQSELSMSPTQQATAEITTHYLDIVTSQNADILQLNAAKAQKDAQKDAQQAEDDKEKAADAEKFISKQQAERAAYGITSQ</sequence>